<sequence>MILVVVVVVAAPRSPHCSYCPLSASCPFQSLRARLLTPAGVATAAAAAAGCTRKHEDDGTAAAAAGLGGVDGADGSCR</sequence>
<feature type="chain" id="PRO_5014954239" evidence="1">
    <location>
        <begin position="18"/>
        <end position="78"/>
    </location>
</feature>
<reference evidence="2" key="1">
    <citation type="submission" date="2018-01" db="EMBL/GenBank/DDBJ databases">
        <title>An insight into the sialome of Amazonian anophelines.</title>
        <authorList>
            <person name="Ribeiro J.M."/>
            <person name="Scarpassa V."/>
            <person name="Calvo E."/>
        </authorList>
    </citation>
    <scope>NUCLEOTIDE SEQUENCE</scope>
</reference>
<evidence type="ECO:0000256" key="1">
    <source>
        <dbReference type="SAM" id="SignalP"/>
    </source>
</evidence>
<keyword evidence="1" id="KW-0732">Signal</keyword>
<dbReference type="EMBL" id="GGFL01011035">
    <property type="protein sequence ID" value="MBW75213.1"/>
    <property type="molecule type" value="Transcribed_RNA"/>
</dbReference>
<dbReference type="AlphaFoldDB" id="A0A2M4DCA3"/>
<proteinExistence type="predicted"/>
<name>A0A2M4DCA3_ANODA</name>
<protein>
    <submittedName>
        <fullName evidence="2">Putative secreted protein</fullName>
    </submittedName>
</protein>
<feature type="signal peptide" evidence="1">
    <location>
        <begin position="1"/>
        <end position="17"/>
    </location>
</feature>
<organism evidence="2">
    <name type="scientific">Anopheles darlingi</name>
    <name type="common">Mosquito</name>
    <dbReference type="NCBI Taxonomy" id="43151"/>
    <lineage>
        <taxon>Eukaryota</taxon>
        <taxon>Metazoa</taxon>
        <taxon>Ecdysozoa</taxon>
        <taxon>Arthropoda</taxon>
        <taxon>Hexapoda</taxon>
        <taxon>Insecta</taxon>
        <taxon>Pterygota</taxon>
        <taxon>Neoptera</taxon>
        <taxon>Endopterygota</taxon>
        <taxon>Diptera</taxon>
        <taxon>Nematocera</taxon>
        <taxon>Culicoidea</taxon>
        <taxon>Culicidae</taxon>
        <taxon>Anophelinae</taxon>
        <taxon>Anopheles</taxon>
    </lineage>
</organism>
<accession>A0A2M4DCA3</accession>
<evidence type="ECO:0000313" key="2">
    <source>
        <dbReference type="EMBL" id="MBW75213.1"/>
    </source>
</evidence>